<dbReference type="InterPro" id="IPR011701">
    <property type="entry name" value="MFS"/>
</dbReference>
<dbReference type="Gene3D" id="1.20.1720.10">
    <property type="entry name" value="Multidrug resistance protein D"/>
    <property type="match status" value="1"/>
</dbReference>
<dbReference type="InterPro" id="IPR036259">
    <property type="entry name" value="MFS_trans_sf"/>
</dbReference>
<dbReference type="NCBIfam" id="TIGR00711">
    <property type="entry name" value="efflux_EmrB"/>
    <property type="match status" value="1"/>
</dbReference>
<dbReference type="PATRIC" id="fig|1162668.3.peg.1748"/>
<evidence type="ECO:0000256" key="7">
    <source>
        <dbReference type="ARBA" id="ARBA00023136"/>
    </source>
</evidence>
<evidence type="ECO:0000256" key="4">
    <source>
        <dbReference type="ARBA" id="ARBA00022475"/>
    </source>
</evidence>
<dbReference type="PROSITE" id="PS50850">
    <property type="entry name" value="MFS"/>
    <property type="match status" value="1"/>
</dbReference>
<feature type="transmembrane region" description="Helical" evidence="8">
    <location>
        <begin position="365"/>
        <end position="386"/>
    </location>
</feature>
<feature type="transmembrane region" description="Helical" evidence="8">
    <location>
        <begin position="143"/>
        <end position="162"/>
    </location>
</feature>
<dbReference type="Gene3D" id="1.20.1250.20">
    <property type="entry name" value="MFS general substrate transporter like domains"/>
    <property type="match status" value="1"/>
</dbReference>
<feature type="transmembrane region" description="Helical" evidence="8">
    <location>
        <begin position="340"/>
        <end position="359"/>
    </location>
</feature>
<dbReference type="AlphaFoldDB" id="I0IPF9"/>
<comment type="similarity">
    <text evidence="2">Belongs to the major facilitator superfamily. EmrB family.</text>
</comment>
<keyword evidence="5 8" id="KW-0812">Transmembrane</keyword>
<evidence type="ECO:0000256" key="6">
    <source>
        <dbReference type="ARBA" id="ARBA00022989"/>
    </source>
</evidence>
<evidence type="ECO:0000313" key="11">
    <source>
        <dbReference type="Proteomes" id="UP000007382"/>
    </source>
</evidence>
<keyword evidence="7 8" id="KW-0472">Membrane</keyword>
<feature type="transmembrane region" description="Helical" evidence="8">
    <location>
        <begin position="174"/>
        <end position="193"/>
    </location>
</feature>
<keyword evidence="11" id="KW-1185">Reference proteome</keyword>
<keyword evidence="3" id="KW-0813">Transport</keyword>
<dbReference type="InterPro" id="IPR020846">
    <property type="entry name" value="MFS_dom"/>
</dbReference>
<evidence type="ECO:0000256" key="3">
    <source>
        <dbReference type="ARBA" id="ARBA00022448"/>
    </source>
</evidence>
<dbReference type="Pfam" id="PF07690">
    <property type="entry name" value="MFS_1"/>
    <property type="match status" value="1"/>
</dbReference>
<feature type="transmembrane region" description="Helical" evidence="8">
    <location>
        <begin position="57"/>
        <end position="76"/>
    </location>
</feature>
<reference evidence="11" key="2">
    <citation type="submission" date="2012-03" db="EMBL/GenBank/DDBJ databases">
        <title>The complete genome sequence of the pioneer microbe on fresh volcanic deposit, Leptospirillum ferrooxidans strain C2-3.</title>
        <authorList>
            <person name="Fujimura R."/>
            <person name="Sato Y."/>
            <person name="Nishizawa T."/>
            <person name="Nanba K."/>
            <person name="Oshima K."/>
            <person name="Hattori M."/>
            <person name="Kamijo T."/>
            <person name="Ohta H."/>
        </authorList>
    </citation>
    <scope>NUCLEOTIDE SEQUENCE [LARGE SCALE GENOMIC DNA]</scope>
    <source>
        <strain evidence="11">C2-3</strain>
    </source>
</reference>
<keyword evidence="6 8" id="KW-1133">Transmembrane helix</keyword>
<evidence type="ECO:0000313" key="10">
    <source>
        <dbReference type="EMBL" id="BAM07158.1"/>
    </source>
</evidence>
<dbReference type="GO" id="GO:0022857">
    <property type="term" value="F:transmembrane transporter activity"/>
    <property type="evidence" value="ECO:0007669"/>
    <property type="project" value="InterPro"/>
</dbReference>
<dbReference type="InterPro" id="IPR004638">
    <property type="entry name" value="EmrB-like"/>
</dbReference>
<feature type="transmembrane region" description="Helical" evidence="8">
    <location>
        <begin position="492"/>
        <end position="510"/>
    </location>
</feature>
<dbReference type="GO" id="GO:0005886">
    <property type="term" value="C:plasma membrane"/>
    <property type="evidence" value="ECO:0007669"/>
    <property type="project" value="UniProtKB-SubCell"/>
</dbReference>
<feature type="transmembrane region" description="Helical" evidence="8">
    <location>
        <begin position="274"/>
        <end position="296"/>
    </location>
</feature>
<feature type="domain" description="Major facilitator superfamily (MFS) profile" evidence="9">
    <location>
        <begin position="19"/>
        <end position="515"/>
    </location>
</feature>
<evidence type="ECO:0000256" key="1">
    <source>
        <dbReference type="ARBA" id="ARBA00004651"/>
    </source>
</evidence>
<protein>
    <submittedName>
        <fullName evidence="10">Putative Drug resistance transporter, EmrB/QacA family</fullName>
    </submittedName>
</protein>
<keyword evidence="4" id="KW-1003">Cell membrane</keyword>
<dbReference type="CDD" id="cd17503">
    <property type="entry name" value="MFS_LmrB_MDR_like"/>
    <property type="match status" value="1"/>
</dbReference>
<dbReference type="PANTHER" id="PTHR42718">
    <property type="entry name" value="MAJOR FACILITATOR SUPERFAMILY MULTIDRUG TRANSPORTER MFSC"/>
    <property type="match status" value="1"/>
</dbReference>
<reference evidence="10 11" key="1">
    <citation type="journal article" date="2012" name="J. Bacteriol.">
        <title>Complete Genome Sequence of Leptospirillum ferrooxidans Strain C2-3, Isolated from a Fresh Volcanic Ash Deposit on the Island of Miyake, Japan.</title>
        <authorList>
            <person name="Fujimura R."/>
            <person name="Sato Y."/>
            <person name="Nishizawa T."/>
            <person name="Oshima K."/>
            <person name="Kim S.-W."/>
            <person name="Hattori M."/>
            <person name="Kamijo T."/>
            <person name="Ohta H."/>
        </authorList>
    </citation>
    <scope>NUCLEOTIDE SEQUENCE [LARGE SCALE GENOMIC DNA]</scope>
    <source>
        <strain evidence="10 11">C2-3</strain>
    </source>
</reference>
<evidence type="ECO:0000256" key="2">
    <source>
        <dbReference type="ARBA" id="ARBA00008537"/>
    </source>
</evidence>
<proteinExistence type="inferred from homology"/>
<dbReference type="PANTHER" id="PTHR42718:SF9">
    <property type="entry name" value="MAJOR FACILITATOR SUPERFAMILY MULTIDRUG TRANSPORTER MFSC"/>
    <property type="match status" value="1"/>
</dbReference>
<feature type="transmembrane region" description="Helical" evidence="8">
    <location>
        <begin position="85"/>
        <end position="104"/>
    </location>
</feature>
<evidence type="ECO:0000259" key="9">
    <source>
        <dbReference type="PROSITE" id="PS50850"/>
    </source>
</evidence>
<feature type="transmembrane region" description="Helical" evidence="8">
    <location>
        <begin position="308"/>
        <end position="328"/>
    </location>
</feature>
<gene>
    <name evidence="10" type="ordered locus">LFE_1476</name>
</gene>
<accession>I0IPF9</accession>
<feature type="transmembrane region" description="Helical" evidence="8">
    <location>
        <begin position="110"/>
        <end position="131"/>
    </location>
</feature>
<dbReference type="EMBL" id="AP012342">
    <property type="protein sequence ID" value="BAM07158.1"/>
    <property type="molecule type" value="Genomic_DNA"/>
</dbReference>
<dbReference type="STRING" id="1162668.LFE_1476"/>
<name>I0IPF9_LEPFC</name>
<feature type="transmembrane region" description="Helical" evidence="8">
    <location>
        <begin position="17"/>
        <end position="37"/>
    </location>
</feature>
<dbReference type="eggNOG" id="COG2814">
    <property type="taxonomic scope" value="Bacteria"/>
</dbReference>
<evidence type="ECO:0000256" key="8">
    <source>
        <dbReference type="SAM" id="Phobius"/>
    </source>
</evidence>
<comment type="subcellular location">
    <subcellularLocation>
        <location evidence="1">Cell membrane</location>
        <topology evidence="1">Multi-pass membrane protein</topology>
    </subcellularLocation>
</comment>
<feature type="transmembrane region" description="Helical" evidence="8">
    <location>
        <begin position="407"/>
        <end position="425"/>
    </location>
</feature>
<organism evidence="10 11">
    <name type="scientific">Leptospirillum ferrooxidans (strain C2-3)</name>
    <dbReference type="NCBI Taxonomy" id="1162668"/>
    <lineage>
        <taxon>Bacteria</taxon>
        <taxon>Pseudomonadati</taxon>
        <taxon>Nitrospirota</taxon>
        <taxon>Nitrospiria</taxon>
        <taxon>Nitrospirales</taxon>
        <taxon>Nitrospiraceae</taxon>
        <taxon>Leptospirillum</taxon>
    </lineage>
</organism>
<feature type="transmembrane region" description="Helical" evidence="8">
    <location>
        <begin position="205"/>
        <end position="223"/>
    </location>
</feature>
<dbReference type="SUPFAM" id="SSF103473">
    <property type="entry name" value="MFS general substrate transporter"/>
    <property type="match status" value="1"/>
</dbReference>
<dbReference type="HOGENOM" id="CLU_000960_28_3_0"/>
<dbReference type="PRINTS" id="PR01036">
    <property type="entry name" value="TCRTETB"/>
</dbReference>
<dbReference type="KEGG" id="lfc:LFE_1476"/>
<sequence length="533" mass="58927">MVNVAEGLFDESPNYRWWALGAVMLGLFLPVLDTTIVNVALPNMVGSLDTDIDEVRWVISAYAMSFAVITLASAWGRSLVGAKKLYLFSTFLFTLSSFFCGLSPNLNAMIFFRVIQAIGGGLMMPLGFTIITEAFTPADRSKAFGFFGIVIVLAPTIGPILGGYLIDNFNWRDIFFVNIPVGILSFFVTFLILRNDPPAKVLPFDYAGFISLGMTLAFLQMGITEGERWGWDSRFVYECWTVMSISFWVYVYTAFSVKHPILDLSIFRNWDFSLVILLSLTRAISLFGRMFLLPLFVQSYNRFPSIDAGLVLLPTSLMAGIFMPIMGILSSRSTDRGKRIILFAGFALLGLSQMFFTFLTNVPSFYQLLFPQLLFGLSMGLINALLSSLPQNLVEPRHIGLASMLQSNTLQLGGAVGVAILGNILDHRTASFVDQYRSHDILSAYPMQKTLAQIHLEAHHGLLINESGSGVANGLLSQMIHMQASISAYNNTFLYAGLFGLLGIPIIFLMKRFTHESLAGKPTDKSTMGGFAE</sequence>
<evidence type="ECO:0000256" key="5">
    <source>
        <dbReference type="ARBA" id="ARBA00022692"/>
    </source>
</evidence>
<dbReference type="Proteomes" id="UP000007382">
    <property type="component" value="Chromosome"/>
</dbReference>
<feature type="transmembrane region" description="Helical" evidence="8">
    <location>
        <begin position="235"/>
        <end position="253"/>
    </location>
</feature>